<keyword evidence="1" id="KW-0812">Transmembrane</keyword>
<feature type="transmembrane region" description="Helical" evidence="1">
    <location>
        <begin position="718"/>
        <end position="736"/>
    </location>
</feature>
<proteinExistence type="predicted"/>
<dbReference type="Pfam" id="PF09913">
    <property type="entry name" value="DUF2142"/>
    <property type="match status" value="1"/>
</dbReference>
<dbReference type="OrthoDB" id="2220917at2"/>
<feature type="transmembrane region" description="Helical" evidence="1">
    <location>
        <begin position="302"/>
        <end position="323"/>
    </location>
</feature>
<feature type="transmembrane region" description="Helical" evidence="1">
    <location>
        <begin position="693"/>
        <end position="712"/>
    </location>
</feature>
<evidence type="ECO:0000313" key="2">
    <source>
        <dbReference type="EMBL" id="SCP95733.1"/>
    </source>
</evidence>
<reference evidence="2 3" key="1">
    <citation type="submission" date="2016-09" db="EMBL/GenBank/DDBJ databases">
        <authorList>
            <person name="Capua I."/>
            <person name="De Benedictis P."/>
            <person name="Joannis T."/>
            <person name="Lombin L.H."/>
            <person name="Cattoli G."/>
        </authorList>
    </citation>
    <scope>NUCLEOTIDE SEQUENCE [LARGE SCALE GENOMIC DNA]</scope>
    <source>
        <strain evidence="2 3">GluBS11</strain>
    </source>
</reference>
<feature type="transmembrane region" description="Helical" evidence="1">
    <location>
        <begin position="12"/>
        <end position="30"/>
    </location>
</feature>
<feature type="transmembrane region" description="Helical" evidence="1">
    <location>
        <begin position="501"/>
        <end position="524"/>
    </location>
</feature>
<sequence>MLKKYCNNGRLLMGAIFILLTLAGTFLAVYSNPDFILNKHIETGKVESRMQLGELHKGGEIRQTFLCSKDRLLGFDLYFGTFSRQNAGNILVTLNNRTKDATIESWKVDCNSLGDNAFTRFTLSEVLHGVKDDQLEIIVTSDTGKAGNAVTLFKFEDDSVFQEARLYQNGTALKGTLLFSVDYRVDTLNWNNVSGMMTYIMLIAAAAFLAVCGIYRFFSSAKAVEAVRNIEKNRKKIIWLIITAAFLVCISIAGEAFCSRIIEGKENSLGTFFNVFRWLFIFTFEIMLYLLFLYYRKGIKSVEILFFALVLSIGGLFACTLPVTGDVSWDDKVHYSNALQMSNLADYVYNQADIDVINVKYPRTFNMKQAQENIEKLNASYNDKGVLSSNKEYKLFYNHIGYLPAALAIGMGRMMNLPFQYLFLFGKLGNLIVYAAVCCYGMKKLKGGKILFAVIAMLPANIYLAANYSYDFWVTGFIMMGTAYLISELQQPDKKLEKKDFLIMLGGFVIGMGPKAIYFCMVFLCMQLGRTKFKTERRFRQYRTAVICASICVALSFLFPLIFSAGANINDIRGGAGVDSAGQIKFIITNPVQYTKILLSFLGNSYLNIVNAPRLIGNMGYLGVGKFSVLAIILMAVAACADRNSCDTGVLTHPFRLSVLGSAFITVCLIATALYVSYNPVASEGIGGCQPRYLLPLVFVVAYCLGSGKIKFVINKRLINSLLLAASGSLLLYEYWSVYISRYV</sequence>
<dbReference type="AlphaFoldDB" id="A0A1D3TQ90"/>
<feature type="transmembrane region" description="Helical" evidence="1">
    <location>
        <begin position="421"/>
        <end position="442"/>
    </location>
</feature>
<gene>
    <name evidence="2" type="ORF">SAMN05421730_1002158</name>
</gene>
<dbReference type="RefSeq" id="WP_091230337.1">
    <property type="nucleotide sequence ID" value="NZ_FMKA01000002.1"/>
</dbReference>
<keyword evidence="1" id="KW-1133">Transmembrane helix</keyword>
<organism evidence="2 3">
    <name type="scientific">Anaerobium acetethylicum</name>
    <dbReference type="NCBI Taxonomy" id="1619234"/>
    <lineage>
        <taxon>Bacteria</taxon>
        <taxon>Bacillati</taxon>
        <taxon>Bacillota</taxon>
        <taxon>Clostridia</taxon>
        <taxon>Lachnospirales</taxon>
        <taxon>Lachnospiraceae</taxon>
        <taxon>Anaerobium</taxon>
    </lineage>
</organism>
<feature type="transmembrane region" description="Helical" evidence="1">
    <location>
        <begin position="196"/>
        <end position="218"/>
    </location>
</feature>
<feature type="transmembrane region" description="Helical" evidence="1">
    <location>
        <begin position="544"/>
        <end position="563"/>
    </location>
</feature>
<feature type="transmembrane region" description="Helical" evidence="1">
    <location>
        <begin position="449"/>
        <end position="466"/>
    </location>
</feature>
<dbReference type="InterPro" id="IPR018674">
    <property type="entry name" value="DUF2142_membrane"/>
</dbReference>
<feature type="transmembrane region" description="Helical" evidence="1">
    <location>
        <begin position="619"/>
        <end position="639"/>
    </location>
</feature>
<feature type="transmembrane region" description="Helical" evidence="1">
    <location>
        <begin position="659"/>
        <end position="681"/>
    </location>
</feature>
<dbReference type="Proteomes" id="UP000199315">
    <property type="component" value="Unassembled WGS sequence"/>
</dbReference>
<keyword evidence="1" id="KW-0472">Membrane</keyword>
<evidence type="ECO:0000256" key="1">
    <source>
        <dbReference type="SAM" id="Phobius"/>
    </source>
</evidence>
<dbReference type="EMBL" id="FMKA01000002">
    <property type="protein sequence ID" value="SCP95733.1"/>
    <property type="molecule type" value="Genomic_DNA"/>
</dbReference>
<evidence type="ECO:0000313" key="3">
    <source>
        <dbReference type="Proteomes" id="UP000199315"/>
    </source>
</evidence>
<keyword evidence="3" id="KW-1185">Reference proteome</keyword>
<name>A0A1D3TQ90_9FIRM</name>
<feature type="transmembrane region" description="Helical" evidence="1">
    <location>
        <begin position="238"/>
        <end position="262"/>
    </location>
</feature>
<accession>A0A1D3TQ90</accession>
<dbReference type="STRING" id="1619234.SAMN05421730_1002158"/>
<protein>
    <submittedName>
        <fullName evidence="2">Uncharacterized membrane protein</fullName>
    </submittedName>
</protein>
<feature type="transmembrane region" description="Helical" evidence="1">
    <location>
        <begin position="274"/>
        <end position="295"/>
    </location>
</feature>